<dbReference type="Proteomes" id="UP001497383">
    <property type="component" value="Chromosome 5"/>
</dbReference>
<accession>A0ABP0ZSP5</accession>
<dbReference type="SUPFAM" id="SSF75625">
    <property type="entry name" value="YebC-like"/>
    <property type="match status" value="1"/>
</dbReference>
<dbReference type="InterPro" id="IPR049083">
    <property type="entry name" value="TACO1_YebC_N"/>
</dbReference>
<comment type="similarity">
    <text evidence="1">Belongs to the TACO1 family.</text>
</comment>
<proteinExistence type="inferred from homology"/>
<gene>
    <name evidence="4" type="ORF">LODBEIA_P43550</name>
</gene>
<evidence type="ECO:0000259" key="3">
    <source>
        <dbReference type="Pfam" id="PF20772"/>
    </source>
</evidence>
<evidence type="ECO:0000259" key="2">
    <source>
        <dbReference type="Pfam" id="PF01709"/>
    </source>
</evidence>
<dbReference type="Gene3D" id="1.10.10.200">
    <property type="match status" value="1"/>
</dbReference>
<dbReference type="InterPro" id="IPR029072">
    <property type="entry name" value="YebC-like"/>
</dbReference>
<feature type="domain" description="TACO1/YebC-like second and third" evidence="2">
    <location>
        <begin position="90"/>
        <end position="255"/>
    </location>
</feature>
<name>A0ABP0ZSP5_9ASCO</name>
<dbReference type="InterPro" id="IPR017856">
    <property type="entry name" value="Integrase-like_N"/>
</dbReference>
<keyword evidence="5" id="KW-1185">Reference proteome</keyword>
<dbReference type="Pfam" id="PF20772">
    <property type="entry name" value="TACO1_YebC_N"/>
    <property type="match status" value="1"/>
</dbReference>
<evidence type="ECO:0000313" key="5">
    <source>
        <dbReference type="Proteomes" id="UP001497383"/>
    </source>
</evidence>
<dbReference type="InterPro" id="IPR048300">
    <property type="entry name" value="TACO1_YebC-like_2nd/3rd_dom"/>
</dbReference>
<dbReference type="PANTHER" id="PTHR12532:SF0">
    <property type="entry name" value="TRANSLATIONAL ACTIVATOR OF CYTOCHROME C OXIDASE 1"/>
    <property type="match status" value="1"/>
</dbReference>
<reference evidence="4 5" key="1">
    <citation type="submission" date="2024-03" db="EMBL/GenBank/DDBJ databases">
        <authorList>
            <person name="Brejova B."/>
        </authorList>
    </citation>
    <scope>NUCLEOTIDE SEQUENCE [LARGE SCALE GENOMIC DNA]</scope>
    <source>
        <strain evidence="4 5">CBS 14171</strain>
    </source>
</reference>
<dbReference type="HAMAP" id="MF_00693">
    <property type="entry name" value="Transcrip_reg_TACO1"/>
    <property type="match status" value="1"/>
</dbReference>
<dbReference type="InterPro" id="IPR026564">
    <property type="entry name" value="Transcrip_reg_TACO1-like_dom3"/>
</dbReference>
<dbReference type="InterPro" id="IPR002876">
    <property type="entry name" value="Transcrip_reg_TACO1-like"/>
</dbReference>
<dbReference type="Pfam" id="PF01709">
    <property type="entry name" value="Transcrip_reg"/>
    <property type="match status" value="1"/>
</dbReference>
<organism evidence="4 5">
    <name type="scientific">Lodderomyces beijingensis</name>
    <dbReference type="NCBI Taxonomy" id="1775926"/>
    <lineage>
        <taxon>Eukaryota</taxon>
        <taxon>Fungi</taxon>
        <taxon>Dikarya</taxon>
        <taxon>Ascomycota</taxon>
        <taxon>Saccharomycotina</taxon>
        <taxon>Pichiomycetes</taxon>
        <taxon>Debaryomycetaceae</taxon>
        <taxon>Candida/Lodderomyces clade</taxon>
        <taxon>Lodderomyces</taxon>
    </lineage>
</organism>
<feature type="domain" description="TACO1/YebC-like N-terminal" evidence="3">
    <location>
        <begin position="13"/>
        <end position="82"/>
    </location>
</feature>
<evidence type="ECO:0000313" key="4">
    <source>
        <dbReference type="EMBL" id="CAK9440255.1"/>
    </source>
</evidence>
<sequence>MPFQSSYRFAGHSKWANIRHDKAKNDAKRSKEAAFISSRIESSVRHGGKEGNANLESLIDKAKKLNVPKQVIQSAIKRGTGEIAAGTEQSEVTYEFMGPGGVALMVSALTDNKARTVMRVKNALAYFDASMSSCNYMFTKKGEIVFEPLQKEEDFDQVFETAIEIGAEDIEEVELDESNASARGKLFRLICADSDLHSICNQLSNKGYKLVESSVRFVAEAENQVEFPEANSKGFLRALDNLDQTPEVTDYFTNIENEHQTRILASL</sequence>
<dbReference type="PANTHER" id="PTHR12532">
    <property type="entry name" value="TRANSLATIONAL ACTIVATOR OF CYTOCHROME C OXIDASE 1"/>
    <property type="match status" value="1"/>
</dbReference>
<evidence type="ECO:0000256" key="1">
    <source>
        <dbReference type="ARBA" id="ARBA00008724"/>
    </source>
</evidence>
<dbReference type="GeneID" id="92209551"/>
<dbReference type="EMBL" id="OZ022409">
    <property type="protein sequence ID" value="CAK9440255.1"/>
    <property type="molecule type" value="Genomic_DNA"/>
</dbReference>
<evidence type="ECO:0008006" key="6">
    <source>
        <dbReference type="Google" id="ProtNLM"/>
    </source>
</evidence>
<dbReference type="RefSeq" id="XP_066831293.1">
    <property type="nucleotide sequence ID" value="XM_066974567.1"/>
</dbReference>
<protein>
    <recommendedName>
        <fullName evidence="6">Transcriptional regulatory protein</fullName>
    </recommendedName>
</protein>
<dbReference type="Gene3D" id="3.30.70.980">
    <property type="match status" value="2"/>
</dbReference>